<keyword evidence="2" id="KW-0808">Transferase</keyword>
<dbReference type="Gene3D" id="3.40.50.150">
    <property type="entry name" value="Vaccinia Virus protein VP39"/>
    <property type="match status" value="2"/>
</dbReference>
<dbReference type="SUPFAM" id="SSF53335">
    <property type="entry name" value="S-adenosyl-L-methionine-dependent methyltransferases"/>
    <property type="match status" value="1"/>
</dbReference>
<dbReference type="InterPro" id="IPR029063">
    <property type="entry name" value="SAM-dependent_MTases_sf"/>
</dbReference>
<protein>
    <submittedName>
        <fullName evidence="5">DNA methyltransferase</fullName>
    </submittedName>
</protein>
<dbReference type="GO" id="GO:0008168">
    <property type="term" value="F:methyltransferase activity"/>
    <property type="evidence" value="ECO:0007669"/>
    <property type="project" value="UniProtKB-KW"/>
</dbReference>
<evidence type="ECO:0000256" key="3">
    <source>
        <dbReference type="ARBA" id="ARBA00022747"/>
    </source>
</evidence>
<dbReference type="RefSeq" id="WP_413781702.1">
    <property type="nucleotide sequence ID" value="NZ_JAUOZS010000001.1"/>
</dbReference>
<evidence type="ECO:0000313" key="5">
    <source>
        <dbReference type="EMBL" id="MDT8903243.1"/>
    </source>
</evidence>
<evidence type="ECO:0000259" key="4">
    <source>
        <dbReference type="Pfam" id="PF01555"/>
    </source>
</evidence>
<dbReference type="EMBL" id="JAUOZS010000001">
    <property type="protein sequence ID" value="MDT8903243.1"/>
    <property type="molecule type" value="Genomic_DNA"/>
</dbReference>
<dbReference type="Pfam" id="PF01555">
    <property type="entry name" value="N6_N4_Mtase"/>
    <property type="match status" value="1"/>
</dbReference>
<evidence type="ECO:0000313" key="6">
    <source>
        <dbReference type="Proteomes" id="UP001254848"/>
    </source>
</evidence>
<sequence>MILDCNKADSAYWTSLQDNVSCLDWEFHNANTQYLTHNLHRYSGKFIPQIARQAIELLSSPEETVLDIYVGSGTTLVEAVLAGRHSIGIDLNPLAALISKVKITPIPMERLEKLTLDFRFLIERLAELDDSSLFAKTSNISLGLQQDSRLTDPWFTKWYQLPVLKELIVIHQNIKIIEDKDCRDLALVAFSDIVRRSSNAHNGYPNVMFHRDAKPRPLPGGLFLKSLYDCIQMVQELMIYPFSKYTPEIILGDAANIPLSNSSIDAIVTHPPYIGSIPYAEYGSLSLKWLGYEPKALDEKLTGGRRQSKDVVERFCNSYQKAMLEAFRVLKPGRSMFMMVGNPLVKGEIVDLGSITKELATIAGFNLIAETTRAGVNRRANKMGTELLLFFQKP</sequence>
<name>A0ABU3P417_9FIRM</name>
<dbReference type="InterPro" id="IPR002941">
    <property type="entry name" value="DNA_methylase_N4/N6"/>
</dbReference>
<proteinExistence type="predicted"/>
<keyword evidence="3" id="KW-0680">Restriction system</keyword>
<evidence type="ECO:0000256" key="1">
    <source>
        <dbReference type="ARBA" id="ARBA00022603"/>
    </source>
</evidence>
<dbReference type="GO" id="GO:0032259">
    <property type="term" value="P:methylation"/>
    <property type="evidence" value="ECO:0007669"/>
    <property type="project" value="UniProtKB-KW"/>
</dbReference>
<organism evidence="5 6">
    <name type="scientific">Anaeroselena agilis</name>
    <dbReference type="NCBI Taxonomy" id="3063788"/>
    <lineage>
        <taxon>Bacteria</taxon>
        <taxon>Bacillati</taxon>
        <taxon>Bacillota</taxon>
        <taxon>Negativicutes</taxon>
        <taxon>Acetonemataceae</taxon>
        <taxon>Anaeroselena</taxon>
    </lineage>
</organism>
<feature type="domain" description="DNA methylase N-4/N-6" evidence="4">
    <location>
        <begin position="38"/>
        <end position="93"/>
    </location>
</feature>
<dbReference type="Proteomes" id="UP001254848">
    <property type="component" value="Unassembled WGS sequence"/>
</dbReference>
<evidence type="ECO:0000256" key="2">
    <source>
        <dbReference type="ARBA" id="ARBA00022679"/>
    </source>
</evidence>
<keyword evidence="6" id="KW-1185">Reference proteome</keyword>
<reference evidence="5 6" key="1">
    <citation type="submission" date="2023-07" db="EMBL/GenBank/DDBJ databases">
        <title>The novel representative of Negativicutes class, Anaeroselena agilis gen. nov. sp. nov.</title>
        <authorList>
            <person name="Prokofeva M.I."/>
            <person name="Elcheninov A.G."/>
            <person name="Klyukina A."/>
            <person name="Kublanov I.V."/>
            <person name="Frolov E.N."/>
            <person name="Podosokorskaya O.A."/>
        </authorList>
    </citation>
    <scope>NUCLEOTIDE SEQUENCE [LARGE SCALE GENOMIC DNA]</scope>
    <source>
        <strain evidence="5 6">4137-cl</strain>
    </source>
</reference>
<keyword evidence="1 5" id="KW-0489">Methyltransferase</keyword>
<accession>A0ABU3P417</accession>
<comment type="caution">
    <text evidence="5">The sequence shown here is derived from an EMBL/GenBank/DDBJ whole genome shotgun (WGS) entry which is preliminary data.</text>
</comment>
<gene>
    <name evidence="5" type="ORF">Q4T40_18565</name>
</gene>